<sequence>MNGYAVFWRSAWIAVACVTGTVAFVMWPVSTGIIFGISAGMGVLLAVHRDKSARRATSPRGNRDRSLPFVGFQSGVATIGIVGCTRLAGVLVWLFVLLVLVSSPWALSGYRRLTGAVASGPGNDFERRSARTGRTNSRSTSSDQQSAYVSSTGFGELLQGVNDAQLCEAWFESLELLEMHGAKVNQVVMYRQACLDELERRHPREIRKWLDSEPEPGASPARYFHTR</sequence>
<evidence type="ECO:0000256" key="1">
    <source>
        <dbReference type="SAM" id="MobiDB-lite"/>
    </source>
</evidence>
<evidence type="ECO:0000313" key="4">
    <source>
        <dbReference type="Proteomes" id="UP000539111"/>
    </source>
</evidence>
<comment type="caution">
    <text evidence="3">The sequence shown here is derived from an EMBL/GenBank/DDBJ whole genome shotgun (WGS) entry which is preliminary data.</text>
</comment>
<dbReference type="RefSeq" id="WP_179429052.1">
    <property type="nucleotide sequence ID" value="NZ_JACBZP010000001.1"/>
</dbReference>
<organism evidence="3 4">
    <name type="scientific">Spelaeicoccus albus</name>
    <dbReference type="NCBI Taxonomy" id="1280376"/>
    <lineage>
        <taxon>Bacteria</taxon>
        <taxon>Bacillati</taxon>
        <taxon>Actinomycetota</taxon>
        <taxon>Actinomycetes</taxon>
        <taxon>Micrococcales</taxon>
        <taxon>Brevibacteriaceae</taxon>
        <taxon>Spelaeicoccus</taxon>
    </lineage>
</organism>
<evidence type="ECO:0000313" key="3">
    <source>
        <dbReference type="EMBL" id="NYI68755.1"/>
    </source>
</evidence>
<feature type="region of interest" description="Disordered" evidence="1">
    <location>
        <begin position="122"/>
        <end position="146"/>
    </location>
</feature>
<dbReference type="Proteomes" id="UP000539111">
    <property type="component" value="Unassembled WGS sequence"/>
</dbReference>
<keyword evidence="2" id="KW-0812">Transmembrane</keyword>
<dbReference type="EMBL" id="JACBZP010000001">
    <property type="protein sequence ID" value="NYI68755.1"/>
    <property type="molecule type" value="Genomic_DNA"/>
</dbReference>
<protein>
    <submittedName>
        <fullName evidence="3">Uncharacterized protein</fullName>
    </submittedName>
</protein>
<keyword evidence="4" id="KW-1185">Reference proteome</keyword>
<dbReference type="AlphaFoldDB" id="A0A7Z0D4M0"/>
<keyword evidence="2" id="KW-1133">Transmembrane helix</keyword>
<accession>A0A7Z0D4M0</accession>
<feature type="transmembrane region" description="Helical" evidence="2">
    <location>
        <begin position="88"/>
        <end position="107"/>
    </location>
</feature>
<gene>
    <name evidence="3" type="ORF">BJY26_003061</name>
</gene>
<feature type="compositionally biased region" description="Low complexity" evidence="1">
    <location>
        <begin position="132"/>
        <end position="142"/>
    </location>
</feature>
<proteinExistence type="predicted"/>
<keyword evidence="2" id="KW-0472">Membrane</keyword>
<name>A0A7Z0D4M0_9MICO</name>
<feature type="transmembrane region" description="Helical" evidence="2">
    <location>
        <begin position="12"/>
        <end position="45"/>
    </location>
</feature>
<reference evidence="3 4" key="1">
    <citation type="submission" date="2020-07" db="EMBL/GenBank/DDBJ databases">
        <title>Sequencing the genomes of 1000 actinobacteria strains.</title>
        <authorList>
            <person name="Klenk H.-P."/>
        </authorList>
    </citation>
    <scope>NUCLEOTIDE SEQUENCE [LARGE SCALE GENOMIC DNA]</scope>
    <source>
        <strain evidence="3 4">DSM 26341</strain>
    </source>
</reference>
<evidence type="ECO:0000256" key="2">
    <source>
        <dbReference type="SAM" id="Phobius"/>
    </source>
</evidence>